<organism evidence="1 2">
    <name type="scientific">Psychrosphaera aquimarina</name>
    <dbReference type="NCBI Taxonomy" id="2044854"/>
    <lineage>
        <taxon>Bacteria</taxon>
        <taxon>Pseudomonadati</taxon>
        <taxon>Pseudomonadota</taxon>
        <taxon>Gammaproteobacteria</taxon>
        <taxon>Alteromonadales</taxon>
        <taxon>Pseudoalteromonadaceae</taxon>
        <taxon>Psychrosphaera</taxon>
    </lineage>
</organism>
<name>A0ABU3R514_9GAMM</name>
<dbReference type="Proteomes" id="UP001257914">
    <property type="component" value="Unassembled WGS sequence"/>
</dbReference>
<dbReference type="EMBL" id="JAWCUA010000010">
    <property type="protein sequence ID" value="MDU0114738.1"/>
    <property type="molecule type" value="Genomic_DNA"/>
</dbReference>
<dbReference type="RefSeq" id="WP_315948414.1">
    <property type="nucleotide sequence ID" value="NZ_JAWCUA010000010.1"/>
</dbReference>
<accession>A0ABU3R514</accession>
<evidence type="ECO:0000313" key="2">
    <source>
        <dbReference type="Proteomes" id="UP001257914"/>
    </source>
</evidence>
<evidence type="ECO:0000313" key="1">
    <source>
        <dbReference type="EMBL" id="MDU0114738.1"/>
    </source>
</evidence>
<keyword evidence="2" id="KW-1185">Reference proteome</keyword>
<proteinExistence type="predicted"/>
<gene>
    <name evidence="1" type="ORF">RT723_17420</name>
</gene>
<sequence>MQEDNSKPEPEPEPLSISFSITPSVYEGEEVTIQITSNKPLNNLQIYWEGLYLNSESIDMQTGLATFTAQNVYEDTDYSVTLYAHYQEEEFKATGSYTVKNQILVTKEPRLYNTAVQSIEEHLLRLGYIAEYYLDSKQPITSFEQTTCENGGVYSLTYTDSDNNSELSQGDTIVLDYLDCFVQAYNDILQGEITFTIIEKADFTTQVEVAYQQVLVGYERKEYSGILSATKYSKDKDHKLSVKLVDSLSVSYDDIELDASNYQVSKDWSLNSATFEITTSGSVVLNQQWNFTVETVSPWFGYLGEVPHQGQVKIAGAFGEEISLNANFVINSQYISVLGAEREFDLSWRGDTASSFYSFAPLYSLWPKEFNANNFDMVAVLNDINKIGTLEPINVLFSRPIAELTEYELSAYGWLNFGTTYVNFNKTFDGSVLTLIPESPLVAGVEYNFNSGLNAVLNEKNVEGNLNYFGGITVDDTIVPVITADKGYFNSTMTPKLDANSTELNEGEVLNYLWLDVNELGVTFTNPTGVTTEVEVPDEVEDDLLIHLQVTNELGNTATSELKIFAQPPNGTFVYIKGVEGDYISQGYDRMLNPVVNEFSFSSNHDQTKVIELNTDNNPYWSFQFAAPEGTTLSIGEYTSATRYPFNDSAESGIDISGEHRGCNQNYGAFVIHQLSYSESGEIDKLAIDFTQRCESKESPELSGVIRYNSNIPIED</sequence>
<comment type="caution">
    <text evidence="1">The sequence shown here is derived from an EMBL/GenBank/DDBJ whole genome shotgun (WGS) entry which is preliminary data.</text>
</comment>
<reference evidence="1 2" key="1">
    <citation type="submission" date="2023-10" db="EMBL/GenBank/DDBJ databases">
        <title>Psychrosphaera aquimaarina strain SW33 isolated from seawater.</title>
        <authorList>
            <person name="Bayburt H."/>
            <person name="Kim J.M."/>
            <person name="Choi B.J."/>
            <person name="Jeon C.O."/>
        </authorList>
    </citation>
    <scope>NUCLEOTIDE SEQUENCE [LARGE SCALE GENOMIC DNA]</scope>
    <source>
        <strain evidence="1 2">KCTC 52743</strain>
    </source>
</reference>
<protein>
    <submittedName>
        <fullName evidence="1">Uncharacterized protein</fullName>
    </submittedName>
</protein>